<sequence>MNAVKNAGEVLQRTSEYLESGLVTKQPAWYRVLAYHPPVKNHTKTIRPLVLRKIKEEEVSTLKKIMSHNKGDLFYKTRLRPKHMAANFLKPQKLHFIEDDLRDLFYKQHPWELADPKSLIENENSIDLEKLDWSTMRQYTKKLDGESVVQRTIYLMKNEDQLLLNAFEQSKYEYYRLKIEDETEINVAEEQGEMFGAVYGKSMVEYGFDKEMEVLSKWKEDAVEQTRVMEAKRSNSSSGGLARQENKGLEEDEGEEDATEETSGSNEGVTEEDLLKELRK</sequence>
<keyword evidence="3 6" id="KW-0689">Ribosomal protein</keyword>
<protein>
    <recommendedName>
        <fullName evidence="6">37S ribosomal protein S25, mitochondrial</fullName>
    </recommendedName>
</protein>
<dbReference type="EMBL" id="CP064814">
    <property type="protein sequence ID" value="QPG75356.1"/>
    <property type="molecule type" value="Genomic_DNA"/>
</dbReference>
<organism evidence="8 9">
    <name type="scientific">Eeniella nana</name>
    <name type="common">Yeast</name>
    <name type="synonym">Brettanomyces nanus</name>
    <dbReference type="NCBI Taxonomy" id="13502"/>
    <lineage>
        <taxon>Eukaryota</taxon>
        <taxon>Fungi</taxon>
        <taxon>Dikarya</taxon>
        <taxon>Ascomycota</taxon>
        <taxon>Saccharomycotina</taxon>
        <taxon>Pichiomycetes</taxon>
        <taxon>Pichiales</taxon>
        <taxon>Pichiaceae</taxon>
        <taxon>Brettanomyces</taxon>
    </lineage>
</organism>
<dbReference type="PIRSF" id="PIRSF029764">
    <property type="entry name" value="RSM25"/>
    <property type="match status" value="1"/>
</dbReference>
<comment type="similarity">
    <text evidence="2">Belongs to the mitochondrion-specific ribosomal protein mS23 family.</text>
</comment>
<evidence type="ECO:0000256" key="5">
    <source>
        <dbReference type="ARBA" id="ARBA00023274"/>
    </source>
</evidence>
<dbReference type="InterPro" id="IPR016939">
    <property type="entry name" value="Ribosomal_mS23_fun"/>
</dbReference>
<evidence type="ECO:0000256" key="4">
    <source>
        <dbReference type="ARBA" id="ARBA00023128"/>
    </source>
</evidence>
<evidence type="ECO:0000256" key="7">
    <source>
        <dbReference type="SAM" id="MobiDB-lite"/>
    </source>
</evidence>
<evidence type="ECO:0000256" key="2">
    <source>
        <dbReference type="ARBA" id="ARBA00009864"/>
    </source>
</evidence>
<dbReference type="PANTHER" id="PTHR37799">
    <property type="entry name" value="37S RIBOSOMAL PROTEIN S25, MITOCHONDRIAL"/>
    <property type="match status" value="1"/>
</dbReference>
<dbReference type="OrthoDB" id="5542239at2759"/>
<dbReference type="PANTHER" id="PTHR37799:SF1">
    <property type="entry name" value="SMALL RIBOSOMAL SUBUNIT PROTEIN MS23"/>
    <property type="match status" value="1"/>
</dbReference>
<dbReference type="Proteomes" id="UP000662931">
    <property type="component" value="Chromosome 3"/>
</dbReference>
<evidence type="ECO:0000313" key="9">
    <source>
        <dbReference type="Proteomes" id="UP000662931"/>
    </source>
</evidence>
<proteinExistence type="inferred from homology"/>
<keyword evidence="4 6" id="KW-0496">Mitochondrion</keyword>
<dbReference type="KEGG" id="bnn:FOA43_002709"/>
<comment type="subunit">
    <text evidence="6">Component of the mitochondrial small ribosomal subunit.</text>
</comment>
<dbReference type="GO" id="GO:0005763">
    <property type="term" value="C:mitochondrial small ribosomal subunit"/>
    <property type="evidence" value="ECO:0007669"/>
    <property type="project" value="UniProtKB-UniRule"/>
</dbReference>
<dbReference type="Pfam" id="PF13741">
    <property type="entry name" value="MRP-S25"/>
    <property type="match status" value="1"/>
</dbReference>
<name>A0A875S1W7_EENNA</name>
<feature type="compositionally biased region" description="Acidic residues" evidence="7">
    <location>
        <begin position="250"/>
        <end position="260"/>
    </location>
</feature>
<keyword evidence="9" id="KW-1185">Reference proteome</keyword>
<dbReference type="AlphaFoldDB" id="A0A875S1W7"/>
<reference evidence="8" key="1">
    <citation type="submission" date="2020-10" db="EMBL/GenBank/DDBJ databases">
        <authorList>
            <person name="Roach M.J.R."/>
        </authorList>
    </citation>
    <scope>NUCLEOTIDE SEQUENCE</scope>
    <source>
        <strain evidence="8">CBS 1945</strain>
    </source>
</reference>
<comment type="subcellular location">
    <subcellularLocation>
        <location evidence="1 6">Mitochondrion</location>
    </subcellularLocation>
</comment>
<evidence type="ECO:0000256" key="1">
    <source>
        <dbReference type="ARBA" id="ARBA00004173"/>
    </source>
</evidence>
<keyword evidence="5 6" id="KW-0687">Ribonucleoprotein</keyword>
<evidence type="ECO:0000256" key="6">
    <source>
        <dbReference type="PIRNR" id="PIRNR029764"/>
    </source>
</evidence>
<dbReference type="RefSeq" id="XP_038778921.1">
    <property type="nucleotide sequence ID" value="XM_038922993.1"/>
</dbReference>
<feature type="region of interest" description="Disordered" evidence="7">
    <location>
        <begin position="228"/>
        <end position="280"/>
    </location>
</feature>
<evidence type="ECO:0000313" key="8">
    <source>
        <dbReference type="EMBL" id="QPG75356.1"/>
    </source>
</evidence>
<accession>A0A875S1W7</accession>
<evidence type="ECO:0000256" key="3">
    <source>
        <dbReference type="ARBA" id="ARBA00022980"/>
    </source>
</evidence>
<gene>
    <name evidence="8" type="ORF">FOA43_002709</name>
</gene>
<dbReference type="GeneID" id="62196110"/>
<dbReference type="GO" id="GO:0003735">
    <property type="term" value="F:structural constituent of ribosome"/>
    <property type="evidence" value="ECO:0007669"/>
    <property type="project" value="UniProtKB-UniRule"/>
</dbReference>